<name>A0A915E8U9_9BILA</name>
<reference evidence="2" key="1">
    <citation type="submission" date="2022-11" db="UniProtKB">
        <authorList>
            <consortium name="WormBaseParasite"/>
        </authorList>
    </citation>
    <scope>IDENTIFICATION</scope>
</reference>
<protein>
    <submittedName>
        <fullName evidence="2">Uncharacterized protein</fullName>
    </submittedName>
</protein>
<keyword evidence="1" id="KW-1185">Reference proteome</keyword>
<sequence length="188" mass="21315">MLSEFGLEIESMFKVVTDGASNMSKAFNDIFPVDVNLCFLDTEDNDSFYDGEGDGDEELQEADLPPEGYKEALPASIYAELVAAHQNPDLTSQEKYDKIDDILSELTSEENNRLPAPPDFYALKPFMRQLPAKTRDKVDDLYDMEEDGREQKKKFWELVQDFPEPIKSQIQEKFGEKAVKTISGTGSH</sequence>
<evidence type="ECO:0000313" key="2">
    <source>
        <dbReference type="WBParaSite" id="jg3292"/>
    </source>
</evidence>
<dbReference type="WBParaSite" id="jg3292">
    <property type="protein sequence ID" value="jg3292"/>
    <property type="gene ID" value="jg3292"/>
</dbReference>
<dbReference type="Proteomes" id="UP000887574">
    <property type="component" value="Unplaced"/>
</dbReference>
<dbReference type="AlphaFoldDB" id="A0A915E8U9"/>
<accession>A0A915E8U9</accession>
<evidence type="ECO:0000313" key="1">
    <source>
        <dbReference type="Proteomes" id="UP000887574"/>
    </source>
</evidence>
<proteinExistence type="predicted"/>
<organism evidence="1 2">
    <name type="scientific">Ditylenchus dipsaci</name>
    <dbReference type="NCBI Taxonomy" id="166011"/>
    <lineage>
        <taxon>Eukaryota</taxon>
        <taxon>Metazoa</taxon>
        <taxon>Ecdysozoa</taxon>
        <taxon>Nematoda</taxon>
        <taxon>Chromadorea</taxon>
        <taxon>Rhabditida</taxon>
        <taxon>Tylenchina</taxon>
        <taxon>Tylenchomorpha</taxon>
        <taxon>Sphaerularioidea</taxon>
        <taxon>Anguinidae</taxon>
        <taxon>Anguininae</taxon>
        <taxon>Ditylenchus</taxon>
    </lineage>
</organism>